<dbReference type="AlphaFoldDB" id="A0A3A9K703"/>
<name>A0A3A9K703_9BACI</name>
<protein>
    <submittedName>
        <fullName evidence="2">Uncharacterized protein</fullName>
    </submittedName>
</protein>
<evidence type="ECO:0000313" key="3">
    <source>
        <dbReference type="Proteomes" id="UP000281498"/>
    </source>
</evidence>
<gene>
    <name evidence="2" type="ORF">CR203_17075</name>
</gene>
<comment type="caution">
    <text evidence="2">The sequence shown here is derived from an EMBL/GenBank/DDBJ whole genome shotgun (WGS) entry which is preliminary data.</text>
</comment>
<proteinExistence type="predicted"/>
<dbReference type="NCBIfam" id="TIGR02988">
    <property type="entry name" value="YaaA_near_RecF"/>
    <property type="match status" value="1"/>
</dbReference>
<keyword evidence="3" id="KW-1185">Reference proteome</keyword>
<dbReference type="Proteomes" id="UP000281498">
    <property type="component" value="Unassembled WGS sequence"/>
</dbReference>
<dbReference type="OrthoDB" id="9811532at2"/>
<organism evidence="2 3">
    <name type="scientific">Salipaludibacillus neizhouensis</name>
    <dbReference type="NCBI Taxonomy" id="885475"/>
    <lineage>
        <taxon>Bacteria</taxon>
        <taxon>Bacillati</taxon>
        <taxon>Bacillota</taxon>
        <taxon>Bacilli</taxon>
        <taxon>Bacillales</taxon>
        <taxon>Bacillaceae</taxon>
    </lineage>
</organism>
<dbReference type="InterPro" id="IPR036986">
    <property type="entry name" value="S4_RNA-bd_sf"/>
</dbReference>
<dbReference type="Pfam" id="PF13275">
    <property type="entry name" value="S4_2"/>
    <property type="match status" value="1"/>
</dbReference>
<dbReference type="InterPro" id="IPR014330">
    <property type="entry name" value="RNA-bd_S4-rel_YaaA"/>
</dbReference>
<dbReference type="SUPFAM" id="SSF55174">
    <property type="entry name" value="Alpha-L RNA-binding motif"/>
    <property type="match status" value="1"/>
</dbReference>
<dbReference type="PROSITE" id="PS50889">
    <property type="entry name" value="S4"/>
    <property type="match status" value="1"/>
</dbReference>
<dbReference type="Gene3D" id="3.10.290.10">
    <property type="entry name" value="RNA-binding S4 domain"/>
    <property type="match status" value="1"/>
</dbReference>
<sequence>MIKEEYMTLGQALKEAAVIESGGAAKFFLAEVPVWVNEKEENRRGRKLYPGDQVTIENIGTVLIARDET</sequence>
<accession>A0A3A9K703</accession>
<dbReference type="EMBL" id="PDOE01000009">
    <property type="protein sequence ID" value="RKL66111.1"/>
    <property type="molecule type" value="Genomic_DNA"/>
</dbReference>
<keyword evidence="1" id="KW-0694">RNA-binding</keyword>
<reference evidence="2 3" key="1">
    <citation type="submission" date="2017-10" db="EMBL/GenBank/DDBJ databases">
        <title>Bacillus sp. nov., a halophilic bacterium isolated from a Keqin Lake.</title>
        <authorList>
            <person name="Wang H."/>
        </authorList>
    </citation>
    <scope>NUCLEOTIDE SEQUENCE [LARGE SCALE GENOMIC DNA]</scope>
    <source>
        <strain evidence="2 3">KCTC 13187</strain>
    </source>
</reference>
<evidence type="ECO:0000256" key="1">
    <source>
        <dbReference type="PROSITE-ProRule" id="PRU00182"/>
    </source>
</evidence>
<evidence type="ECO:0000313" key="2">
    <source>
        <dbReference type="EMBL" id="RKL66111.1"/>
    </source>
</evidence>
<dbReference type="GO" id="GO:0003723">
    <property type="term" value="F:RNA binding"/>
    <property type="evidence" value="ECO:0007669"/>
    <property type="project" value="UniProtKB-KW"/>
</dbReference>